<evidence type="ECO:0000256" key="10">
    <source>
        <dbReference type="ARBA" id="ARBA00023319"/>
    </source>
</evidence>
<evidence type="ECO:0000256" key="3">
    <source>
        <dbReference type="ARBA" id="ARBA00022692"/>
    </source>
</evidence>
<dbReference type="InterPro" id="IPR013106">
    <property type="entry name" value="Ig_V-set"/>
</dbReference>
<evidence type="ECO:0000256" key="4">
    <source>
        <dbReference type="ARBA" id="ARBA00022729"/>
    </source>
</evidence>
<dbReference type="GO" id="GO:0009897">
    <property type="term" value="C:external side of plasma membrane"/>
    <property type="evidence" value="ECO:0007669"/>
    <property type="project" value="TreeGrafter"/>
</dbReference>
<evidence type="ECO:0000256" key="12">
    <source>
        <dbReference type="SAM" id="Phobius"/>
    </source>
</evidence>
<dbReference type="PANTHER" id="PTHR25466:SF11">
    <property type="entry name" value="GALECTIN 17-RELATED"/>
    <property type="match status" value="1"/>
</dbReference>
<dbReference type="GO" id="GO:0071222">
    <property type="term" value="P:cellular response to lipopolysaccharide"/>
    <property type="evidence" value="ECO:0007669"/>
    <property type="project" value="TreeGrafter"/>
</dbReference>
<dbReference type="Pfam" id="PF07686">
    <property type="entry name" value="V-set"/>
    <property type="match status" value="1"/>
</dbReference>
<keyword evidence="8" id="KW-0675">Receptor</keyword>
<dbReference type="AlphaFoldDB" id="A0A8M1KJA4"/>
<evidence type="ECO:0000256" key="5">
    <source>
        <dbReference type="ARBA" id="ARBA00022989"/>
    </source>
</evidence>
<organism evidence="15 16">
    <name type="scientific">Clupea harengus</name>
    <name type="common">Atlantic herring</name>
    <dbReference type="NCBI Taxonomy" id="7950"/>
    <lineage>
        <taxon>Eukaryota</taxon>
        <taxon>Metazoa</taxon>
        <taxon>Chordata</taxon>
        <taxon>Craniata</taxon>
        <taxon>Vertebrata</taxon>
        <taxon>Euteleostomi</taxon>
        <taxon>Actinopterygii</taxon>
        <taxon>Neopterygii</taxon>
        <taxon>Teleostei</taxon>
        <taxon>Clupei</taxon>
        <taxon>Clupeiformes</taxon>
        <taxon>Clupeoidei</taxon>
        <taxon>Clupeidae</taxon>
        <taxon>Clupea</taxon>
    </lineage>
</organism>
<dbReference type="GO" id="GO:0031295">
    <property type="term" value="P:T cell costimulation"/>
    <property type="evidence" value="ECO:0007669"/>
    <property type="project" value="TreeGrafter"/>
</dbReference>
<evidence type="ECO:0000256" key="2">
    <source>
        <dbReference type="ARBA" id="ARBA00022475"/>
    </source>
</evidence>
<proteinExistence type="predicted"/>
<reference evidence="16" key="1">
    <citation type="submission" date="2025-08" db="UniProtKB">
        <authorList>
            <consortium name="RefSeq"/>
        </authorList>
    </citation>
    <scope>IDENTIFICATION</scope>
</reference>
<dbReference type="GO" id="GO:0042102">
    <property type="term" value="P:positive regulation of T cell proliferation"/>
    <property type="evidence" value="ECO:0007669"/>
    <property type="project" value="TreeGrafter"/>
</dbReference>
<dbReference type="PANTHER" id="PTHR25466">
    <property type="entry name" value="T-LYMPHOCYTE ACTIVATION ANTIGEN"/>
    <property type="match status" value="1"/>
</dbReference>
<keyword evidence="5 12" id="KW-1133">Transmembrane helix</keyword>
<feature type="domain" description="Immunoglobulin" evidence="14">
    <location>
        <begin position="131"/>
        <end position="239"/>
    </location>
</feature>
<feature type="domain" description="Immunoglobulin" evidence="14">
    <location>
        <begin position="35"/>
        <end position="129"/>
    </location>
</feature>
<keyword evidence="2" id="KW-1003">Cell membrane</keyword>
<evidence type="ECO:0000256" key="8">
    <source>
        <dbReference type="ARBA" id="ARBA00023170"/>
    </source>
</evidence>
<feature type="transmembrane region" description="Helical" evidence="12">
    <location>
        <begin position="249"/>
        <end position="268"/>
    </location>
</feature>
<dbReference type="OrthoDB" id="8836910at2759"/>
<accession>A0A8M1KJA4</accession>
<dbReference type="GeneID" id="122131031"/>
<feature type="signal peptide" evidence="13">
    <location>
        <begin position="1"/>
        <end position="21"/>
    </location>
</feature>
<dbReference type="GO" id="GO:0042130">
    <property type="term" value="P:negative regulation of T cell proliferation"/>
    <property type="evidence" value="ECO:0007669"/>
    <property type="project" value="TreeGrafter"/>
</dbReference>
<gene>
    <name evidence="16" type="primary">LOC122131031</name>
</gene>
<evidence type="ECO:0000259" key="14">
    <source>
        <dbReference type="SMART" id="SM00409"/>
    </source>
</evidence>
<keyword evidence="4 13" id="KW-0732">Signal</keyword>
<evidence type="ECO:0000313" key="16">
    <source>
        <dbReference type="RefSeq" id="XP_042561879.1"/>
    </source>
</evidence>
<evidence type="ECO:0000313" key="15">
    <source>
        <dbReference type="Proteomes" id="UP000515152"/>
    </source>
</evidence>
<keyword evidence="7" id="KW-1015">Disulfide bond</keyword>
<evidence type="ECO:0000256" key="11">
    <source>
        <dbReference type="SAM" id="MobiDB-lite"/>
    </source>
</evidence>
<evidence type="ECO:0000256" key="13">
    <source>
        <dbReference type="SAM" id="SignalP"/>
    </source>
</evidence>
<evidence type="ECO:0000256" key="6">
    <source>
        <dbReference type="ARBA" id="ARBA00023136"/>
    </source>
</evidence>
<keyword evidence="15" id="KW-1185">Reference proteome</keyword>
<dbReference type="InterPro" id="IPR051713">
    <property type="entry name" value="T-cell_Activation_Regulation"/>
</dbReference>
<evidence type="ECO:0000256" key="7">
    <source>
        <dbReference type="ARBA" id="ARBA00023157"/>
    </source>
</evidence>
<feature type="region of interest" description="Disordered" evidence="11">
    <location>
        <begin position="300"/>
        <end position="323"/>
    </location>
</feature>
<keyword evidence="9" id="KW-0325">Glycoprotein</keyword>
<name>A0A8M1KJA4_CLUHA</name>
<dbReference type="KEGG" id="char:122131031"/>
<sequence>MLLFRALHVFHLWSYAIVVTATHPEPSVLETPMHFTPVTAELAESAILPCSQTCSGTKMWQMLDNDVSVIRCDNGSTCIQGDGFTDRAHCPRQWKDLSLNISSAEYNDQGKYACSCDDVEVCYVRLWVLVPTELHVSAGDKVILNTYALISKTATVHDVHIIWEKDDQNVLELKNGNITYGPGFEGRAYISVDRILKGNLSLYIDSVRKTDQGIYWCRHSGRSYAMMEAYPNAFYLNVETGGSMLTTRLMIVIGVAVTAVIACVVYIVKCATSCDHLSVQETTCDSLAVQETRNNCLYKDQDEDQDQTPSSQTKTKIPNTKVF</sequence>
<evidence type="ECO:0000256" key="9">
    <source>
        <dbReference type="ARBA" id="ARBA00023180"/>
    </source>
</evidence>
<evidence type="ECO:0000256" key="1">
    <source>
        <dbReference type="ARBA" id="ARBA00004251"/>
    </source>
</evidence>
<dbReference type="GO" id="GO:0007166">
    <property type="term" value="P:cell surface receptor signaling pathway"/>
    <property type="evidence" value="ECO:0007669"/>
    <property type="project" value="TreeGrafter"/>
</dbReference>
<protein>
    <submittedName>
        <fullName evidence="16">Uncharacterized protein LOC122131031 isoform X1</fullName>
    </submittedName>
</protein>
<dbReference type="InterPro" id="IPR003599">
    <property type="entry name" value="Ig_sub"/>
</dbReference>
<keyword evidence="3 12" id="KW-0812">Transmembrane</keyword>
<dbReference type="RefSeq" id="XP_042561879.1">
    <property type="nucleotide sequence ID" value="XM_042705945.1"/>
</dbReference>
<dbReference type="Proteomes" id="UP000515152">
    <property type="component" value="Unplaced"/>
</dbReference>
<comment type="subcellular location">
    <subcellularLocation>
        <location evidence="1">Cell membrane</location>
        <topology evidence="1">Single-pass type I membrane protein</topology>
    </subcellularLocation>
</comment>
<dbReference type="GO" id="GO:0006955">
    <property type="term" value="P:immune response"/>
    <property type="evidence" value="ECO:0007669"/>
    <property type="project" value="TreeGrafter"/>
</dbReference>
<feature type="chain" id="PRO_5035458879" evidence="13">
    <location>
        <begin position="22"/>
        <end position="323"/>
    </location>
</feature>
<keyword evidence="10" id="KW-0393">Immunoglobulin domain</keyword>
<feature type="compositionally biased region" description="Polar residues" evidence="11">
    <location>
        <begin position="307"/>
        <end position="323"/>
    </location>
</feature>
<keyword evidence="6 12" id="KW-0472">Membrane</keyword>
<dbReference type="SMART" id="SM00409">
    <property type="entry name" value="IG"/>
    <property type="match status" value="2"/>
</dbReference>